<reference evidence="1" key="1">
    <citation type="submission" date="2021-06" db="EMBL/GenBank/DDBJ databases">
        <authorList>
            <person name="Kallberg Y."/>
            <person name="Tangrot J."/>
            <person name="Rosling A."/>
        </authorList>
    </citation>
    <scope>NUCLEOTIDE SEQUENCE</scope>
    <source>
        <strain evidence="1">FL966</strain>
    </source>
</reference>
<gene>
    <name evidence="1" type="ORF">CPELLU_LOCUS10803</name>
</gene>
<sequence length="39" mass="4525">MRIYTQFEKFADVDVDVLKSAMNIGDLKTCITKIIIYNN</sequence>
<dbReference type="AlphaFoldDB" id="A0A9N9EKF6"/>
<organism evidence="1 2">
    <name type="scientific">Cetraspora pellucida</name>
    <dbReference type="NCBI Taxonomy" id="1433469"/>
    <lineage>
        <taxon>Eukaryota</taxon>
        <taxon>Fungi</taxon>
        <taxon>Fungi incertae sedis</taxon>
        <taxon>Mucoromycota</taxon>
        <taxon>Glomeromycotina</taxon>
        <taxon>Glomeromycetes</taxon>
        <taxon>Diversisporales</taxon>
        <taxon>Gigasporaceae</taxon>
        <taxon>Cetraspora</taxon>
    </lineage>
</organism>
<evidence type="ECO:0000313" key="2">
    <source>
        <dbReference type="Proteomes" id="UP000789759"/>
    </source>
</evidence>
<name>A0A9N9EKF6_9GLOM</name>
<accession>A0A9N9EKF6</accession>
<evidence type="ECO:0000313" key="1">
    <source>
        <dbReference type="EMBL" id="CAG8681316.1"/>
    </source>
</evidence>
<comment type="caution">
    <text evidence="1">The sequence shown here is derived from an EMBL/GenBank/DDBJ whole genome shotgun (WGS) entry which is preliminary data.</text>
</comment>
<dbReference type="EMBL" id="CAJVQA010009118">
    <property type="protein sequence ID" value="CAG8681316.1"/>
    <property type="molecule type" value="Genomic_DNA"/>
</dbReference>
<dbReference type="Proteomes" id="UP000789759">
    <property type="component" value="Unassembled WGS sequence"/>
</dbReference>
<keyword evidence="2" id="KW-1185">Reference proteome</keyword>
<proteinExistence type="predicted"/>
<protein>
    <submittedName>
        <fullName evidence="1">19986_t:CDS:1</fullName>
    </submittedName>
</protein>